<dbReference type="AlphaFoldDB" id="A0A9D1UFQ3"/>
<name>A0A9D1UFQ3_9FIRM</name>
<reference evidence="1" key="2">
    <citation type="submission" date="2021-04" db="EMBL/GenBank/DDBJ databases">
        <authorList>
            <person name="Gilroy R."/>
        </authorList>
    </citation>
    <scope>NUCLEOTIDE SEQUENCE</scope>
    <source>
        <strain evidence="1">ChiSxjej1B13-11762</strain>
    </source>
</reference>
<accession>A0A9D1UFQ3</accession>
<protein>
    <submittedName>
        <fullName evidence="1">Uncharacterized protein</fullName>
    </submittedName>
</protein>
<organism evidence="1 2">
    <name type="scientific">Candidatus Dorea gallistercoris</name>
    <dbReference type="NCBI Taxonomy" id="2838542"/>
    <lineage>
        <taxon>Bacteria</taxon>
        <taxon>Bacillati</taxon>
        <taxon>Bacillota</taxon>
        <taxon>Clostridia</taxon>
        <taxon>Lachnospirales</taxon>
        <taxon>Lachnospiraceae</taxon>
        <taxon>Dorea</taxon>
    </lineage>
</organism>
<gene>
    <name evidence="1" type="ORF">H9873_10820</name>
</gene>
<sequence>MGMGIGINTQKPDEGRMRRATQEIACGVWFTSSGAVMPKLVKYQDKEGQIRSISQIRVLTCEKKYYCGIPIQEFRCSTVAGEREYHFRLYYYIEENRWKISWENG</sequence>
<comment type="caution">
    <text evidence="1">The sequence shown here is derived from an EMBL/GenBank/DDBJ whole genome shotgun (WGS) entry which is preliminary data.</text>
</comment>
<evidence type="ECO:0000313" key="1">
    <source>
        <dbReference type="EMBL" id="HIW84795.1"/>
    </source>
</evidence>
<evidence type="ECO:0000313" key="2">
    <source>
        <dbReference type="Proteomes" id="UP000824263"/>
    </source>
</evidence>
<proteinExistence type="predicted"/>
<reference evidence="1" key="1">
    <citation type="journal article" date="2021" name="PeerJ">
        <title>Extensive microbial diversity within the chicken gut microbiome revealed by metagenomics and culture.</title>
        <authorList>
            <person name="Gilroy R."/>
            <person name="Ravi A."/>
            <person name="Getino M."/>
            <person name="Pursley I."/>
            <person name="Horton D.L."/>
            <person name="Alikhan N.F."/>
            <person name="Baker D."/>
            <person name="Gharbi K."/>
            <person name="Hall N."/>
            <person name="Watson M."/>
            <person name="Adriaenssens E.M."/>
            <person name="Foster-Nyarko E."/>
            <person name="Jarju S."/>
            <person name="Secka A."/>
            <person name="Antonio M."/>
            <person name="Oren A."/>
            <person name="Chaudhuri R.R."/>
            <person name="La Ragione R."/>
            <person name="Hildebrand F."/>
            <person name="Pallen M.J."/>
        </authorList>
    </citation>
    <scope>NUCLEOTIDE SEQUENCE</scope>
    <source>
        <strain evidence="1">ChiSxjej1B13-11762</strain>
    </source>
</reference>
<dbReference type="Proteomes" id="UP000824263">
    <property type="component" value="Unassembled WGS sequence"/>
</dbReference>
<dbReference type="EMBL" id="DXGF01000191">
    <property type="protein sequence ID" value="HIW84795.1"/>
    <property type="molecule type" value="Genomic_DNA"/>
</dbReference>